<dbReference type="Proteomes" id="UP000887565">
    <property type="component" value="Unplaced"/>
</dbReference>
<protein>
    <submittedName>
        <fullName evidence="2">Uncharacterized protein</fullName>
    </submittedName>
</protein>
<organism evidence="1 2">
    <name type="scientific">Romanomermis culicivorax</name>
    <name type="common">Nematode worm</name>
    <dbReference type="NCBI Taxonomy" id="13658"/>
    <lineage>
        <taxon>Eukaryota</taxon>
        <taxon>Metazoa</taxon>
        <taxon>Ecdysozoa</taxon>
        <taxon>Nematoda</taxon>
        <taxon>Enoplea</taxon>
        <taxon>Dorylaimia</taxon>
        <taxon>Mermithida</taxon>
        <taxon>Mermithoidea</taxon>
        <taxon>Mermithidae</taxon>
        <taxon>Romanomermis</taxon>
    </lineage>
</organism>
<keyword evidence="1" id="KW-1185">Reference proteome</keyword>
<dbReference type="AlphaFoldDB" id="A0A915KQG8"/>
<accession>A0A915KQG8</accession>
<sequence length="115" mass="13306">NSLSNSIAPKCPHKHQGRKYLCVFLLNFTGQWKTLDSVKYNKSCIQCKMSYSTYFDPCIKTQFNLCMEWMQINNVVDYINDNKLVLDGDIAAEMMTIPLELTQLWVSLELVLMGK</sequence>
<evidence type="ECO:0000313" key="2">
    <source>
        <dbReference type="WBParaSite" id="nRc.2.0.1.t41132-RA"/>
    </source>
</evidence>
<evidence type="ECO:0000313" key="1">
    <source>
        <dbReference type="Proteomes" id="UP000887565"/>
    </source>
</evidence>
<reference evidence="2" key="1">
    <citation type="submission" date="2022-11" db="UniProtKB">
        <authorList>
            <consortium name="WormBaseParasite"/>
        </authorList>
    </citation>
    <scope>IDENTIFICATION</scope>
</reference>
<name>A0A915KQG8_ROMCU</name>
<proteinExistence type="predicted"/>
<dbReference type="WBParaSite" id="nRc.2.0.1.t41132-RA">
    <property type="protein sequence ID" value="nRc.2.0.1.t41132-RA"/>
    <property type="gene ID" value="nRc.2.0.1.g41132"/>
</dbReference>